<name>A0A448ISZ7_MYCAU</name>
<sequence length="300" mass="33828">MLRPRRFDTEIDPGPVQIQARKVRFDVADAPLHWIPGHPAASHVVSVLNIVLPAGERWFVQTFNEALPLVKDPKLAEDIRGFIGQEAIHADVHDRALHEFMIGHGVDPAPVLDQVEHLFTGALAPLDGEADDARRLNHLCDRLWLIAAIEHYTAVMGDFALNCTWDEHGADPTLVDLFRWHGSEEVEHRSVAHDVAVYFHDSYLARIRAMSVAATMLFVFFQRAAWYLVKTDPTVDANWWTFNRMRMRDSKLGLLPRYRKLFGTSTFGYFRPGYSPEQLGSTAQAVAYLAASPAARAAHL</sequence>
<evidence type="ECO:0000313" key="2">
    <source>
        <dbReference type="Proteomes" id="UP000279306"/>
    </source>
</evidence>
<keyword evidence="1" id="KW-0378">Hydrolase</keyword>
<dbReference type="AlphaFoldDB" id="A0A448ISZ7"/>
<dbReference type="PIRSF" id="PIRSF007580">
    <property type="entry name" value="UCP07580"/>
    <property type="match status" value="1"/>
</dbReference>
<accession>A0A448ISZ7</accession>
<dbReference type="InterPro" id="IPR016516">
    <property type="entry name" value="UCP07580"/>
</dbReference>
<dbReference type="STRING" id="1791.GCA_001049355_01190"/>
<dbReference type="EMBL" id="LR134356">
    <property type="protein sequence ID" value="VEG55548.1"/>
    <property type="molecule type" value="Genomic_DNA"/>
</dbReference>
<proteinExistence type="predicted"/>
<organism evidence="1 2">
    <name type="scientific">Mycolicibacterium aurum</name>
    <name type="common">Mycobacterium aurum</name>
    <dbReference type="NCBI Taxonomy" id="1791"/>
    <lineage>
        <taxon>Bacteria</taxon>
        <taxon>Bacillati</taxon>
        <taxon>Actinomycetota</taxon>
        <taxon>Actinomycetes</taxon>
        <taxon>Mycobacteriales</taxon>
        <taxon>Mycobacteriaceae</taxon>
        <taxon>Mycolicibacterium</taxon>
    </lineage>
</organism>
<reference evidence="1 2" key="1">
    <citation type="submission" date="2018-12" db="EMBL/GenBank/DDBJ databases">
        <authorList>
            <consortium name="Pathogen Informatics"/>
        </authorList>
    </citation>
    <scope>NUCLEOTIDE SEQUENCE [LARGE SCALE GENOMIC DNA]</scope>
    <source>
        <strain evidence="1 2">NCTC10437</strain>
    </source>
</reference>
<protein>
    <submittedName>
        <fullName evidence="1">Metal-dependent hydrolase</fullName>
    </submittedName>
</protein>
<dbReference type="Pfam" id="PF10118">
    <property type="entry name" value="Metal_hydrol"/>
    <property type="match status" value="1"/>
</dbReference>
<dbReference type="GO" id="GO:0016787">
    <property type="term" value="F:hydrolase activity"/>
    <property type="evidence" value="ECO:0007669"/>
    <property type="project" value="UniProtKB-KW"/>
</dbReference>
<dbReference type="RefSeq" id="WP_048631120.1">
    <property type="nucleotide sequence ID" value="NZ_CVQQ01000002.1"/>
</dbReference>
<keyword evidence="2" id="KW-1185">Reference proteome</keyword>
<dbReference type="Proteomes" id="UP000279306">
    <property type="component" value="Chromosome"/>
</dbReference>
<evidence type="ECO:0000313" key="1">
    <source>
        <dbReference type="EMBL" id="VEG55548.1"/>
    </source>
</evidence>
<dbReference type="PANTHER" id="PTHR39456">
    <property type="entry name" value="METAL-DEPENDENT HYDROLASE"/>
    <property type="match status" value="1"/>
</dbReference>
<dbReference type="PANTHER" id="PTHR39456:SF1">
    <property type="entry name" value="METAL-DEPENDENT HYDROLASE"/>
    <property type="match status" value="1"/>
</dbReference>
<dbReference type="KEGG" id="mauu:NCTC10437_03052"/>
<dbReference type="OrthoDB" id="4760165at2"/>
<gene>
    <name evidence="1" type="ORF">NCTC10437_03052</name>
</gene>